<dbReference type="Pfam" id="PF07859">
    <property type="entry name" value="Abhydrolase_3"/>
    <property type="match status" value="1"/>
</dbReference>
<dbReference type="AlphaFoldDB" id="A0A453SX34"/>
<reference evidence="5" key="1">
    <citation type="journal article" date="2014" name="Science">
        <title>Ancient hybridizations among the ancestral genomes of bread wheat.</title>
        <authorList>
            <consortium name="International Wheat Genome Sequencing Consortium,"/>
            <person name="Marcussen T."/>
            <person name="Sandve S.R."/>
            <person name="Heier L."/>
            <person name="Spannagl M."/>
            <person name="Pfeifer M."/>
            <person name="Jakobsen K.S."/>
            <person name="Wulff B.B."/>
            <person name="Steuernagel B."/>
            <person name="Mayer K.F."/>
            <person name="Olsen O.A."/>
        </authorList>
    </citation>
    <scope>NUCLEOTIDE SEQUENCE [LARGE SCALE GENOMIC DNA]</scope>
    <source>
        <strain evidence="5">cv. AL8/78</strain>
    </source>
</reference>
<dbReference type="PANTHER" id="PTHR23024:SF378">
    <property type="entry name" value="ALPHA_BETA HYDROLASE FOLD-3 DOMAIN-CONTAINING PROTEIN"/>
    <property type="match status" value="1"/>
</dbReference>
<dbReference type="GO" id="GO:0016787">
    <property type="term" value="F:hydrolase activity"/>
    <property type="evidence" value="ECO:0007669"/>
    <property type="project" value="InterPro"/>
</dbReference>
<evidence type="ECO:0000256" key="2">
    <source>
        <dbReference type="SAM" id="MobiDB-lite"/>
    </source>
</evidence>
<dbReference type="Gene3D" id="3.40.50.1820">
    <property type="entry name" value="alpha/beta hydrolase"/>
    <property type="match status" value="1"/>
</dbReference>
<feature type="active site" evidence="1">
    <location>
        <position position="256"/>
    </location>
</feature>
<evidence type="ECO:0000313" key="4">
    <source>
        <dbReference type="EnsemblPlants" id="AET7Gv21134100.2"/>
    </source>
</evidence>
<dbReference type="OMA" id="FAGMEHG"/>
<dbReference type="PANTHER" id="PTHR23024">
    <property type="entry name" value="ARYLACETAMIDE DEACETYLASE"/>
    <property type="match status" value="1"/>
</dbReference>
<dbReference type="InterPro" id="IPR029058">
    <property type="entry name" value="AB_hydrolase_fold"/>
</dbReference>
<dbReference type="InterPro" id="IPR033140">
    <property type="entry name" value="Lipase_GDXG_put_SER_AS"/>
</dbReference>
<dbReference type="OrthoDB" id="408631at2759"/>
<name>A0A453SX34_AEGTS</name>
<organism evidence="4 5">
    <name type="scientific">Aegilops tauschii subsp. strangulata</name>
    <name type="common">Goatgrass</name>
    <dbReference type="NCBI Taxonomy" id="200361"/>
    <lineage>
        <taxon>Eukaryota</taxon>
        <taxon>Viridiplantae</taxon>
        <taxon>Streptophyta</taxon>
        <taxon>Embryophyta</taxon>
        <taxon>Tracheophyta</taxon>
        <taxon>Spermatophyta</taxon>
        <taxon>Magnoliopsida</taxon>
        <taxon>Liliopsida</taxon>
        <taxon>Poales</taxon>
        <taxon>Poaceae</taxon>
        <taxon>BOP clade</taxon>
        <taxon>Pooideae</taxon>
        <taxon>Triticodae</taxon>
        <taxon>Triticeae</taxon>
        <taxon>Triticinae</taxon>
        <taxon>Aegilops</taxon>
    </lineage>
</organism>
<dbReference type="GeneID" id="109781404"/>
<evidence type="ECO:0000313" key="5">
    <source>
        <dbReference type="Proteomes" id="UP000015105"/>
    </source>
</evidence>
<feature type="domain" description="Alpha/beta hydrolase fold-3" evidence="3">
    <location>
        <begin position="159"/>
        <end position="389"/>
    </location>
</feature>
<dbReference type="KEGG" id="ats:109781404"/>
<dbReference type="PROSITE" id="PS01174">
    <property type="entry name" value="LIPASE_GDXG_SER"/>
    <property type="match status" value="1"/>
</dbReference>
<reference evidence="5" key="2">
    <citation type="journal article" date="2017" name="Nat. Plants">
        <title>The Aegilops tauschii genome reveals multiple impacts of transposons.</title>
        <authorList>
            <person name="Zhao G."/>
            <person name="Zou C."/>
            <person name="Li K."/>
            <person name="Wang K."/>
            <person name="Li T."/>
            <person name="Gao L."/>
            <person name="Zhang X."/>
            <person name="Wang H."/>
            <person name="Yang Z."/>
            <person name="Liu X."/>
            <person name="Jiang W."/>
            <person name="Mao L."/>
            <person name="Kong X."/>
            <person name="Jiao Y."/>
            <person name="Jia J."/>
        </authorList>
    </citation>
    <scope>NUCLEOTIDE SEQUENCE [LARGE SCALE GENOMIC DNA]</scope>
    <source>
        <strain evidence="5">cv. AL8/78</strain>
    </source>
</reference>
<dbReference type="EnsemblPlants" id="AET7Gv21134100.2">
    <property type="protein sequence ID" value="AET7Gv21134100.2"/>
    <property type="gene ID" value="AET7Gv21134100"/>
</dbReference>
<evidence type="ECO:0000259" key="3">
    <source>
        <dbReference type="Pfam" id="PF07859"/>
    </source>
</evidence>
<sequence>MACSLLLRATAPARRLFQAARPTRGEECAAARSRIVLAVPPPAASAPPSPRGSSTRRPAPDRAGQVRSSRPASFSTSTRGEAMADGMEAPHVVEDCRGVLQVLSDGTTVRSAAAPYTVEDRDDGRVEWRDAVYHPAHGLGVRMYRPARREAEGRLPVLAYFHGGGFCIGSRAWPSVHACCLRFAHELPALVLSFDYRLAPEHRLPAAHQDAADALAWLRDRLAPGPADGSGSDGDVQAWLADSGADPGRLFVSGDSAGANIAHHMAARFGAAGLDPVKTAGYVLIMPAFTSEAPTQSELGSRGSAFLSRDVAERYNRLALPAGANKDYPLMNPLGPDSPGLGLVGGRVLVVVGGDDMLKDNQVRYVERMKAAGNDVELALFAGMEHGFFSRDPWSETSGEVVRVVGRFMGRDAADSTGADGQD</sequence>
<feature type="region of interest" description="Disordered" evidence="2">
    <location>
        <begin position="39"/>
        <end position="84"/>
    </location>
</feature>
<dbReference type="InterPro" id="IPR013094">
    <property type="entry name" value="AB_hydrolase_3"/>
</dbReference>
<feature type="compositionally biased region" description="Pro residues" evidence="2">
    <location>
        <begin position="39"/>
        <end position="50"/>
    </location>
</feature>
<evidence type="ECO:0000256" key="1">
    <source>
        <dbReference type="PROSITE-ProRule" id="PRU10038"/>
    </source>
</evidence>
<reference evidence="4" key="4">
    <citation type="submission" date="2019-03" db="UniProtKB">
        <authorList>
            <consortium name="EnsemblPlants"/>
        </authorList>
    </citation>
    <scope>IDENTIFICATION</scope>
</reference>
<keyword evidence="5" id="KW-1185">Reference proteome</keyword>
<dbReference type="Gramene" id="AET7Gv21134100.2">
    <property type="protein sequence ID" value="AET7Gv21134100.2"/>
    <property type="gene ID" value="AET7Gv21134100"/>
</dbReference>
<dbReference type="SUPFAM" id="SSF53474">
    <property type="entry name" value="alpha/beta-Hydrolases"/>
    <property type="match status" value="1"/>
</dbReference>
<reference evidence="4" key="5">
    <citation type="journal article" date="2021" name="G3 (Bethesda)">
        <title>Aegilops tauschii genome assembly Aet v5.0 features greater sequence contiguity and improved annotation.</title>
        <authorList>
            <person name="Wang L."/>
            <person name="Zhu T."/>
            <person name="Rodriguez J.C."/>
            <person name="Deal K.R."/>
            <person name="Dubcovsky J."/>
            <person name="McGuire P.E."/>
            <person name="Lux T."/>
            <person name="Spannagl M."/>
            <person name="Mayer K.F.X."/>
            <person name="Baldrich P."/>
            <person name="Meyers B.C."/>
            <person name="Huo N."/>
            <person name="Gu Y.Q."/>
            <person name="Zhou H."/>
            <person name="Devos K.M."/>
            <person name="Bennetzen J.L."/>
            <person name="Unver T."/>
            <person name="Budak H."/>
            <person name="Gulick P.J."/>
            <person name="Galiba G."/>
            <person name="Kalapos B."/>
            <person name="Nelson D.R."/>
            <person name="Li P."/>
            <person name="You F.M."/>
            <person name="Luo M.C."/>
            <person name="Dvorak J."/>
        </authorList>
    </citation>
    <scope>NUCLEOTIDE SEQUENCE [LARGE SCALE GENOMIC DNA]</scope>
    <source>
        <strain evidence="4">cv. AL8/78</strain>
    </source>
</reference>
<dbReference type="STRING" id="200361.A0A453SX34"/>
<accession>A0A453SX34</accession>
<dbReference type="InterPro" id="IPR050466">
    <property type="entry name" value="Carboxylest/Gibb_receptor"/>
</dbReference>
<dbReference type="RefSeq" id="XP_020195595.1">
    <property type="nucleotide sequence ID" value="XM_020340006.4"/>
</dbReference>
<protein>
    <recommendedName>
        <fullName evidence="3">Alpha/beta hydrolase fold-3 domain-containing protein</fullName>
    </recommendedName>
</protein>
<reference evidence="4" key="3">
    <citation type="journal article" date="2017" name="Nature">
        <title>Genome sequence of the progenitor of the wheat D genome Aegilops tauschii.</title>
        <authorList>
            <person name="Luo M.C."/>
            <person name="Gu Y.Q."/>
            <person name="Puiu D."/>
            <person name="Wang H."/>
            <person name="Twardziok S.O."/>
            <person name="Deal K.R."/>
            <person name="Huo N."/>
            <person name="Zhu T."/>
            <person name="Wang L."/>
            <person name="Wang Y."/>
            <person name="McGuire P.E."/>
            <person name="Liu S."/>
            <person name="Long H."/>
            <person name="Ramasamy R.K."/>
            <person name="Rodriguez J.C."/>
            <person name="Van S.L."/>
            <person name="Yuan L."/>
            <person name="Wang Z."/>
            <person name="Xia Z."/>
            <person name="Xiao L."/>
            <person name="Anderson O.D."/>
            <person name="Ouyang S."/>
            <person name="Liang Y."/>
            <person name="Zimin A.V."/>
            <person name="Pertea G."/>
            <person name="Qi P."/>
            <person name="Bennetzen J.L."/>
            <person name="Dai X."/>
            <person name="Dawson M.W."/>
            <person name="Muller H.G."/>
            <person name="Kugler K."/>
            <person name="Rivarola-Duarte L."/>
            <person name="Spannagl M."/>
            <person name="Mayer K.F.X."/>
            <person name="Lu F.H."/>
            <person name="Bevan M.W."/>
            <person name="Leroy P."/>
            <person name="Li P."/>
            <person name="You F.M."/>
            <person name="Sun Q."/>
            <person name="Liu Z."/>
            <person name="Lyons E."/>
            <person name="Wicker T."/>
            <person name="Salzberg S.L."/>
            <person name="Devos K.M."/>
            <person name="Dvorak J."/>
        </authorList>
    </citation>
    <scope>NUCLEOTIDE SEQUENCE [LARGE SCALE GENOMIC DNA]</scope>
    <source>
        <strain evidence="4">cv. AL8/78</strain>
    </source>
</reference>
<dbReference type="Proteomes" id="UP000015105">
    <property type="component" value="Chromosome 7D"/>
</dbReference>
<proteinExistence type="predicted"/>
<feature type="compositionally biased region" description="Polar residues" evidence="2">
    <location>
        <begin position="66"/>
        <end position="79"/>
    </location>
</feature>